<feature type="compositionally biased region" description="Basic and acidic residues" evidence="1">
    <location>
        <begin position="68"/>
        <end position="81"/>
    </location>
</feature>
<organism evidence="3 4">
    <name type="scientific">Eleusine coracana subsp. coracana</name>
    <dbReference type="NCBI Taxonomy" id="191504"/>
    <lineage>
        <taxon>Eukaryota</taxon>
        <taxon>Viridiplantae</taxon>
        <taxon>Streptophyta</taxon>
        <taxon>Embryophyta</taxon>
        <taxon>Tracheophyta</taxon>
        <taxon>Spermatophyta</taxon>
        <taxon>Magnoliopsida</taxon>
        <taxon>Liliopsida</taxon>
        <taxon>Poales</taxon>
        <taxon>Poaceae</taxon>
        <taxon>PACMAD clade</taxon>
        <taxon>Chloridoideae</taxon>
        <taxon>Cynodonteae</taxon>
        <taxon>Eleusininae</taxon>
        <taxon>Eleusine</taxon>
    </lineage>
</organism>
<feature type="signal peptide" evidence="2">
    <location>
        <begin position="1"/>
        <end position="30"/>
    </location>
</feature>
<keyword evidence="2" id="KW-0732">Signal</keyword>
<dbReference type="AlphaFoldDB" id="A0AAV5DGF2"/>
<feature type="chain" id="PRO_5043741725" evidence="2">
    <location>
        <begin position="31"/>
        <end position="92"/>
    </location>
</feature>
<sequence>MRSGGSFRSTLLLLLTVMVLGAAITGLSHGRRVPSAELAMVHEVQSPPGKEHCLKKYRQRSKHGGVHAGDRRILDLSDSKRVVPQGPNPLHN</sequence>
<gene>
    <name evidence="3" type="primary">ga27337</name>
    <name evidence="3" type="ORF">PR202_ga27337</name>
</gene>
<keyword evidence="4" id="KW-1185">Reference proteome</keyword>
<evidence type="ECO:0000313" key="3">
    <source>
        <dbReference type="EMBL" id="GJN09337.1"/>
    </source>
</evidence>
<protein>
    <submittedName>
        <fullName evidence="3">Uncharacterized protein</fullName>
    </submittedName>
</protein>
<comment type="caution">
    <text evidence="3">The sequence shown here is derived from an EMBL/GenBank/DDBJ whole genome shotgun (WGS) entry which is preliminary data.</text>
</comment>
<dbReference type="EMBL" id="BQKI01000015">
    <property type="protein sequence ID" value="GJN09337.1"/>
    <property type="molecule type" value="Genomic_DNA"/>
</dbReference>
<reference evidence="3" key="1">
    <citation type="journal article" date="2018" name="DNA Res.">
        <title>Multiple hybrid de novo genome assembly of finger millet, an orphan allotetraploid crop.</title>
        <authorList>
            <person name="Hatakeyama M."/>
            <person name="Aluri S."/>
            <person name="Balachadran M.T."/>
            <person name="Sivarajan S.R."/>
            <person name="Patrignani A."/>
            <person name="Gruter S."/>
            <person name="Poveda L."/>
            <person name="Shimizu-Inatsugi R."/>
            <person name="Baeten J."/>
            <person name="Francoijs K.J."/>
            <person name="Nataraja K.N."/>
            <person name="Reddy Y.A.N."/>
            <person name="Phadnis S."/>
            <person name="Ravikumar R.L."/>
            <person name="Schlapbach R."/>
            <person name="Sreeman S.M."/>
            <person name="Shimizu K.K."/>
        </authorList>
    </citation>
    <scope>NUCLEOTIDE SEQUENCE</scope>
</reference>
<dbReference type="Proteomes" id="UP001054889">
    <property type="component" value="Unassembled WGS sequence"/>
</dbReference>
<feature type="region of interest" description="Disordered" evidence="1">
    <location>
        <begin position="57"/>
        <end position="92"/>
    </location>
</feature>
<evidence type="ECO:0000313" key="4">
    <source>
        <dbReference type="Proteomes" id="UP001054889"/>
    </source>
</evidence>
<evidence type="ECO:0000256" key="2">
    <source>
        <dbReference type="SAM" id="SignalP"/>
    </source>
</evidence>
<name>A0AAV5DGF2_ELECO</name>
<proteinExistence type="predicted"/>
<accession>A0AAV5DGF2</accession>
<reference evidence="3" key="2">
    <citation type="submission" date="2021-12" db="EMBL/GenBank/DDBJ databases">
        <title>Resequencing data analysis of finger millet.</title>
        <authorList>
            <person name="Hatakeyama M."/>
            <person name="Aluri S."/>
            <person name="Balachadran M.T."/>
            <person name="Sivarajan S.R."/>
            <person name="Poveda L."/>
            <person name="Shimizu-Inatsugi R."/>
            <person name="Schlapbach R."/>
            <person name="Sreeman S.M."/>
            <person name="Shimizu K.K."/>
        </authorList>
    </citation>
    <scope>NUCLEOTIDE SEQUENCE</scope>
</reference>
<evidence type="ECO:0000256" key="1">
    <source>
        <dbReference type="SAM" id="MobiDB-lite"/>
    </source>
</evidence>